<keyword evidence="4" id="KW-1185">Reference proteome</keyword>
<feature type="coiled-coil region" evidence="1">
    <location>
        <begin position="31"/>
        <end position="65"/>
    </location>
</feature>
<evidence type="ECO:0000313" key="3">
    <source>
        <dbReference type="EMBL" id="KAL3866767.1"/>
    </source>
</evidence>
<proteinExistence type="predicted"/>
<accession>A0ABD3W1Y5</accession>
<reference evidence="3 4" key="1">
    <citation type="submission" date="2024-11" db="EMBL/GenBank/DDBJ databases">
        <title>Chromosome-level genome assembly of the freshwater bivalve Anodonta woodiana.</title>
        <authorList>
            <person name="Chen X."/>
        </authorList>
    </citation>
    <scope>NUCLEOTIDE SEQUENCE [LARGE SCALE GENOMIC DNA]</scope>
    <source>
        <strain evidence="3">MN2024</strain>
        <tissue evidence="3">Gills</tissue>
    </source>
</reference>
<evidence type="ECO:0000256" key="1">
    <source>
        <dbReference type="SAM" id="Coils"/>
    </source>
</evidence>
<feature type="region of interest" description="Disordered" evidence="2">
    <location>
        <begin position="478"/>
        <end position="525"/>
    </location>
</feature>
<gene>
    <name evidence="3" type="ORF">ACJMK2_044043</name>
</gene>
<dbReference type="EMBL" id="JBJQND010000009">
    <property type="protein sequence ID" value="KAL3866767.1"/>
    <property type="molecule type" value="Genomic_DNA"/>
</dbReference>
<organism evidence="3 4">
    <name type="scientific">Sinanodonta woodiana</name>
    <name type="common">Chinese pond mussel</name>
    <name type="synonym">Anodonta woodiana</name>
    <dbReference type="NCBI Taxonomy" id="1069815"/>
    <lineage>
        <taxon>Eukaryota</taxon>
        <taxon>Metazoa</taxon>
        <taxon>Spiralia</taxon>
        <taxon>Lophotrochozoa</taxon>
        <taxon>Mollusca</taxon>
        <taxon>Bivalvia</taxon>
        <taxon>Autobranchia</taxon>
        <taxon>Heteroconchia</taxon>
        <taxon>Palaeoheterodonta</taxon>
        <taxon>Unionida</taxon>
        <taxon>Unionoidea</taxon>
        <taxon>Unionidae</taxon>
        <taxon>Unioninae</taxon>
        <taxon>Sinanodonta</taxon>
    </lineage>
</organism>
<feature type="region of interest" description="Disordered" evidence="2">
    <location>
        <begin position="649"/>
        <end position="703"/>
    </location>
</feature>
<feature type="compositionally biased region" description="Basic and acidic residues" evidence="2">
    <location>
        <begin position="669"/>
        <end position="679"/>
    </location>
</feature>
<name>A0ABD3W1Y5_SINWO</name>
<keyword evidence="1" id="KW-0175">Coiled coil</keyword>
<evidence type="ECO:0000256" key="2">
    <source>
        <dbReference type="SAM" id="MobiDB-lite"/>
    </source>
</evidence>
<feature type="compositionally biased region" description="Polar residues" evidence="2">
    <location>
        <begin position="649"/>
        <end position="668"/>
    </location>
</feature>
<sequence>MSINGRLSVAAALSKNAALESLSSETKSASMSKAEKDIKALKIENSKLRQELEDVRSLYQQLVGENSHERFEERRVTLLKSQIIQLERQILLMSEALSSRSETLMEVENALISLLDKCRFYIQMNVPGPEVNVARADLTRMVETAESARLKLYKNIENTTNEKLARPLIFFNEFIQPKAQREVTLLDVAMGQLEHLNLKHVSKLETKLSMLYRELVCLHELLSDDGQQNRYHLSSSHLAMAVKDRHDTQLLKACAMCSDCASDLLDLSLLFPAAPWPPLKKAALKEVSIERVLKCLPGVTKSKGGETRKVISALVKAYNYKNHLMSNQVSVLKDELKFHKTVYNLQIQYTKSLFEAIKEGYSRFEESTNETIVRPLKDILEVYMQLNSSASEEALRDFLTKFKDNAVQLQDIVDNLGFPANSKEGCSLLSSYGEEFFRSLDNLVYECQTRRDKEAERMEELKTQHSQLVKELQDLLEEQESKQHEPNKATSVEDVSMSSVTSRKKLPPCQEPTNKTSTSTPSVDNTVHFKCQENYQRHDRENSNDILSKMSSLSLSPPESVSRLNDPIKAKEAIQTENTELGSNVAASNKGTPTAKDMSEITDIGAPKPQKKLNYVPNTFVPKRTLRLQRSGSLSKLAVETNLSTASDHLEDNLSSSSAKHFNTTNAQRQEKISSKETTRNTTSSARSGERDVKTHIKRQPFK</sequence>
<dbReference type="AlphaFoldDB" id="A0ABD3W1Y5"/>
<feature type="compositionally biased region" description="Polar residues" evidence="2">
    <location>
        <begin position="511"/>
        <end position="525"/>
    </location>
</feature>
<protein>
    <submittedName>
        <fullName evidence="3">Uncharacterized protein</fullName>
    </submittedName>
</protein>
<evidence type="ECO:0000313" key="4">
    <source>
        <dbReference type="Proteomes" id="UP001634394"/>
    </source>
</evidence>
<comment type="caution">
    <text evidence="3">The sequence shown here is derived from an EMBL/GenBank/DDBJ whole genome shotgun (WGS) entry which is preliminary data.</text>
</comment>
<dbReference type="Proteomes" id="UP001634394">
    <property type="component" value="Unassembled WGS sequence"/>
</dbReference>